<evidence type="ECO:0008006" key="11">
    <source>
        <dbReference type="Google" id="ProtNLM"/>
    </source>
</evidence>
<evidence type="ECO:0000313" key="10">
    <source>
        <dbReference type="RefSeq" id="XP_033577528.1"/>
    </source>
</evidence>
<keyword evidence="9" id="KW-1185">Reference proteome</keyword>
<dbReference type="PANTHER" id="PTHR31645">
    <property type="entry name" value="OLIGOPEPTIDE TRANSPORTER YGL114W-RELATED"/>
    <property type="match status" value="1"/>
</dbReference>
<evidence type="ECO:0000256" key="4">
    <source>
        <dbReference type="ARBA" id="ARBA00022692"/>
    </source>
</evidence>
<feature type="transmembrane region" description="Helical" evidence="7">
    <location>
        <begin position="73"/>
        <end position="95"/>
    </location>
</feature>
<gene>
    <name evidence="8 10" type="ORF">BDZ99DRAFT_386590</name>
</gene>
<proteinExistence type="inferred from homology"/>
<dbReference type="GO" id="GO:0035673">
    <property type="term" value="F:oligopeptide transmembrane transporter activity"/>
    <property type="evidence" value="ECO:0007669"/>
    <property type="project" value="InterPro"/>
</dbReference>
<evidence type="ECO:0000256" key="2">
    <source>
        <dbReference type="ARBA" id="ARBA00008807"/>
    </source>
</evidence>
<name>A0A6A6YRA6_9PEZI</name>
<dbReference type="GO" id="GO:0000329">
    <property type="term" value="C:fungal-type vacuole membrane"/>
    <property type="evidence" value="ECO:0007669"/>
    <property type="project" value="TreeGrafter"/>
</dbReference>
<keyword evidence="6 7" id="KW-0472">Membrane</keyword>
<feature type="transmembrane region" description="Helical" evidence="7">
    <location>
        <begin position="467"/>
        <end position="486"/>
    </location>
</feature>
<dbReference type="InterPro" id="IPR004813">
    <property type="entry name" value="OPT"/>
</dbReference>
<dbReference type="Pfam" id="PF03169">
    <property type="entry name" value="OPT"/>
    <property type="match status" value="1"/>
</dbReference>
<reference evidence="10" key="3">
    <citation type="submission" date="2025-04" db="UniProtKB">
        <authorList>
            <consortium name="RefSeq"/>
        </authorList>
    </citation>
    <scope>IDENTIFICATION</scope>
    <source>
        <strain evidence="10">CBS 304.34</strain>
    </source>
</reference>
<feature type="transmembrane region" description="Helical" evidence="7">
    <location>
        <begin position="322"/>
        <end position="348"/>
    </location>
</feature>
<feature type="transmembrane region" description="Helical" evidence="7">
    <location>
        <begin position="280"/>
        <end position="301"/>
    </location>
</feature>
<dbReference type="NCBIfam" id="TIGR00728">
    <property type="entry name" value="OPT_sfam"/>
    <property type="match status" value="1"/>
</dbReference>
<comment type="similarity">
    <text evidence="2">Belongs to the oligopeptide OPT transporter family.</text>
</comment>
<accession>A0A6A6YRA6</accession>
<keyword evidence="4 7" id="KW-0812">Transmembrane</keyword>
<reference evidence="8 10" key="1">
    <citation type="journal article" date="2020" name="Stud. Mycol.">
        <title>101 Dothideomycetes genomes: a test case for predicting lifestyles and emergence of pathogens.</title>
        <authorList>
            <person name="Haridas S."/>
            <person name="Albert R."/>
            <person name="Binder M."/>
            <person name="Bloem J."/>
            <person name="Labutti K."/>
            <person name="Salamov A."/>
            <person name="Andreopoulos B."/>
            <person name="Baker S."/>
            <person name="Barry K."/>
            <person name="Bills G."/>
            <person name="Bluhm B."/>
            <person name="Cannon C."/>
            <person name="Castanera R."/>
            <person name="Culley D."/>
            <person name="Daum C."/>
            <person name="Ezra D."/>
            <person name="Gonzalez J."/>
            <person name="Henrissat B."/>
            <person name="Kuo A."/>
            <person name="Liang C."/>
            <person name="Lipzen A."/>
            <person name="Lutzoni F."/>
            <person name="Magnuson J."/>
            <person name="Mondo S."/>
            <person name="Nolan M."/>
            <person name="Ohm R."/>
            <person name="Pangilinan J."/>
            <person name="Park H.-J."/>
            <person name="Ramirez L."/>
            <person name="Alfaro M."/>
            <person name="Sun H."/>
            <person name="Tritt A."/>
            <person name="Yoshinaga Y."/>
            <person name="Zwiers L.-H."/>
            <person name="Turgeon B."/>
            <person name="Goodwin S."/>
            <person name="Spatafora J."/>
            <person name="Crous P."/>
            <person name="Grigoriev I."/>
        </authorList>
    </citation>
    <scope>NUCLEOTIDE SEQUENCE</scope>
    <source>
        <strain evidence="8 10">CBS 304.34</strain>
    </source>
</reference>
<evidence type="ECO:0000256" key="6">
    <source>
        <dbReference type="ARBA" id="ARBA00023136"/>
    </source>
</evidence>
<comment type="subcellular location">
    <subcellularLocation>
        <location evidence="1">Membrane</location>
        <topology evidence="1">Multi-pass membrane protein</topology>
    </subcellularLocation>
</comment>
<dbReference type="AlphaFoldDB" id="A0A6A6YRA6"/>
<feature type="transmembrane region" description="Helical" evidence="7">
    <location>
        <begin position="252"/>
        <end position="274"/>
    </location>
</feature>
<reference evidence="10" key="2">
    <citation type="submission" date="2020-04" db="EMBL/GenBank/DDBJ databases">
        <authorList>
            <consortium name="NCBI Genome Project"/>
        </authorList>
    </citation>
    <scope>NUCLEOTIDE SEQUENCE</scope>
    <source>
        <strain evidence="10">CBS 304.34</strain>
    </source>
</reference>
<dbReference type="Proteomes" id="UP000504636">
    <property type="component" value="Unplaced"/>
</dbReference>
<dbReference type="InterPro" id="IPR045035">
    <property type="entry name" value="YSL-like"/>
</dbReference>
<protein>
    <recommendedName>
        <fullName evidence="11">OPT superfamily oligopeptide transporter</fullName>
    </recommendedName>
</protein>
<dbReference type="PANTHER" id="PTHR31645:SF0">
    <property type="entry name" value="OLIGOPEPTIDE TRANSPORTER YGL114W-RELATED"/>
    <property type="match status" value="1"/>
</dbReference>
<dbReference type="OrthoDB" id="5390157at2759"/>
<feature type="non-terminal residue" evidence="8">
    <location>
        <position position="1"/>
    </location>
</feature>
<feature type="transmembrane region" description="Helical" evidence="7">
    <location>
        <begin position="169"/>
        <end position="189"/>
    </location>
</feature>
<evidence type="ECO:0000313" key="9">
    <source>
        <dbReference type="Proteomes" id="UP000504636"/>
    </source>
</evidence>
<dbReference type="EMBL" id="MU003700">
    <property type="protein sequence ID" value="KAF2810564.1"/>
    <property type="molecule type" value="Genomic_DNA"/>
</dbReference>
<evidence type="ECO:0000256" key="5">
    <source>
        <dbReference type="ARBA" id="ARBA00022989"/>
    </source>
</evidence>
<evidence type="ECO:0000256" key="1">
    <source>
        <dbReference type="ARBA" id="ARBA00004141"/>
    </source>
</evidence>
<dbReference type="RefSeq" id="XP_033577528.1">
    <property type="nucleotide sequence ID" value="XM_033715483.1"/>
</dbReference>
<sequence length="510" mass="55766">AAPFRRLLLLQQKLQFPSATATGLLIGVLFGGRVEDEIDSHVPDHNRPRVDVSEDASKADEYANFDQSIGIRAMMTAFTGSSLFTLLSYFIPIMTNLPVFGQSLADNWAWSFNLSPAYFGFGMIIKPAINVAILIGCIFGWAILSPIAYHKGWAPGPVRDWNTGSQGWILWIGIGFILGDSAVGLGWLVSKPIFSSILRCRVWLSAKHFSNGLPNERTPLLQLVHSTTDENSTGNQKPSRDDVWPQKSRNTALLTSCLYPLIFIVCAVSLYRIFPRALPILAIVVVMIIVLPASFISMRCFGQVDSAGLVAISRTAQCILRLFIPPSVSGHIMYNIAMGGVVEAGAWQASQHMAWSKTAHMTRTPPRAVFYGQVIGSLSGAIVATLLYRLYTSAKNFPGDEYAIPDGHMWLITAKLIYKRGLPPQVFNFALATTLVGAISGILRIVGEDTWRQDFIPSGIAVTVGMYIPPALTLPRVLGSLVFCILRRKTSISHFTMMCVASGMILGQGV</sequence>
<feature type="transmembrane region" description="Helical" evidence="7">
    <location>
        <begin position="131"/>
        <end position="149"/>
    </location>
</feature>
<feature type="transmembrane region" description="Helical" evidence="7">
    <location>
        <begin position="368"/>
        <end position="388"/>
    </location>
</feature>
<dbReference type="GeneID" id="54456376"/>
<keyword evidence="3" id="KW-0813">Transport</keyword>
<organism evidence="8">
    <name type="scientific">Mytilinidion resinicola</name>
    <dbReference type="NCBI Taxonomy" id="574789"/>
    <lineage>
        <taxon>Eukaryota</taxon>
        <taxon>Fungi</taxon>
        <taxon>Dikarya</taxon>
        <taxon>Ascomycota</taxon>
        <taxon>Pezizomycotina</taxon>
        <taxon>Dothideomycetes</taxon>
        <taxon>Pleosporomycetidae</taxon>
        <taxon>Mytilinidiales</taxon>
        <taxon>Mytilinidiaceae</taxon>
        <taxon>Mytilinidion</taxon>
    </lineage>
</organism>
<evidence type="ECO:0000256" key="7">
    <source>
        <dbReference type="SAM" id="Phobius"/>
    </source>
</evidence>
<keyword evidence="5 7" id="KW-1133">Transmembrane helix</keyword>
<evidence type="ECO:0000256" key="3">
    <source>
        <dbReference type="ARBA" id="ARBA00022448"/>
    </source>
</evidence>
<evidence type="ECO:0000313" key="8">
    <source>
        <dbReference type="EMBL" id="KAF2810564.1"/>
    </source>
</evidence>
<feature type="transmembrane region" description="Helical" evidence="7">
    <location>
        <begin position="426"/>
        <end position="447"/>
    </location>
</feature>